<dbReference type="Pfam" id="PF13847">
    <property type="entry name" value="Methyltransf_31"/>
    <property type="match status" value="1"/>
</dbReference>
<feature type="region of interest" description="SAM motif I" evidence="4">
    <location>
        <begin position="185"/>
        <end position="194"/>
    </location>
</feature>
<evidence type="ECO:0000256" key="3">
    <source>
        <dbReference type="ARBA" id="ARBA00022691"/>
    </source>
</evidence>
<gene>
    <name evidence="7" type="ORF">HAND00432_LOCUS10990</name>
    <name evidence="8" type="ORF">HAND00432_LOCUS10991</name>
    <name evidence="9" type="ORF">HAND00432_LOCUS10992</name>
    <name evidence="10" type="ORF">HAND00432_LOCUS10993</name>
</gene>
<dbReference type="EMBL" id="HBFX01018142">
    <property type="protein sequence ID" value="CAD8956452.1"/>
    <property type="molecule type" value="Transcribed_RNA"/>
</dbReference>
<dbReference type="AlphaFoldDB" id="A0A6U2CZN2"/>
<organism evidence="8">
    <name type="scientific">Hemiselmis andersenii</name>
    <name type="common">Cryptophyte alga</name>
    <dbReference type="NCBI Taxonomy" id="464988"/>
    <lineage>
        <taxon>Eukaryota</taxon>
        <taxon>Cryptophyceae</taxon>
        <taxon>Cryptomonadales</taxon>
        <taxon>Hemiselmidaceae</taxon>
        <taxon>Hemiselmis</taxon>
    </lineage>
</organism>
<dbReference type="InterPro" id="IPR025714">
    <property type="entry name" value="Methyltranfer_dom"/>
</dbReference>
<dbReference type="Gene3D" id="3.40.50.150">
    <property type="entry name" value="Vaccinia Virus protein VP39"/>
    <property type="match status" value="1"/>
</dbReference>
<evidence type="ECO:0000256" key="5">
    <source>
        <dbReference type="SAM" id="SignalP"/>
    </source>
</evidence>
<accession>A0A6U2CZN2</accession>
<evidence type="ECO:0000256" key="4">
    <source>
        <dbReference type="PROSITE-ProRule" id="PRU00914"/>
    </source>
</evidence>
<keyword evidence="2 4" id="KW-0808">Transferase</keyword>
<feature type="domain" description="Methyltransferase" evidence="6">
    <location>
        <begin position="181"/>
        <end position="292"/>
    </location>
</feature>
<dbReference type="PANTHER" id="PTHR44068:SF11">
    <property type="entry name" value="GERANYL DIPHOSPHATE 2-C-METHYLTRANSFERASE"/>
    <property type="match status" value="1"/>
</dbReference>
<dbReference type="PROSITE" id="PS51581">
    <property type="entry name" value="SAM_GTMT"/>
    <property type="match status" value="1"/>
</dbReference>
<dbReference type="EMBL" id="HBFX01018144">
    <property type="protein sequence ID" value="CAD8956454.1"/>
    <property type="molecule type" value="Transcribed_RNA"/>
</dbReference>
<dbReference type="InterPro" id="IPR050447">
    <property type="entry name" value="Erg6_SMT_methyltransf"/>
</dbReference>
<comment type="similarity">
    <text evidence="4">Belongs to the class I-like SAM-binding methyltransferase superfamily. gTMT family.</text>
</comment>
<dbReference type="EMBL" id="HBFX01018143">
    <property type="protein sequence ID" value="CAD8956453.1"/>
    <property type="molecule type" value="Transcribed_RNA"/>
</dbReference>
<dbReference type="InterPro" id="IPR029063">
    <property type="entry name" value="SAM-dependent_MTases_sf"/>
</dbReference>
<evidence type="ECO:0000256" key="2">
    <source>
        <dbReference type="ARBA" id="ARBA00022679"/>
    </source>
</evidence>
<name>A0A6U2CZN2_HEMAN</name>
<feature type="signal peptide" evidence="5">
    <location>
        <begin position="1"/>
        <end position="16"/>
    </location>
</feature>
<protein>
    <recommendedName>
        <fullName evidence="6">Methyltransferase domain-containing protein</fullName>
    </recommendedName>
</protein>
<dbReference type="GO" id="GO:0032259">
    <property type="term" value="P:methylation"/>
    <property type="evidence" value="ECO:0007669"/>
    <property type="project" value="UniProtKB-UniRule"/>
</dbReference>
<evidence type="ECO:0000313" key="9">
    <source>
        <dbReference type="EMBL" id="CAD8956454.1"/>
    </source>
</evidence>
<keyword evidence="3 4" id="KW-0949">S-adenosyl-L-methionine</keyword>
<evidence type="ECO:0000313" key="7">
    <source>
        <dbReference type="EMBL" id="CAD8956452.1"/>
    </source>
</evidence>
<dbReference type="PANTHER" id="PTHR44068">
    <property type="entry name" value="ZGC:194242"/>
    <property type="match status" value="1"/>
</dbReference>
<dbReference type="InterPro" id="IPR025774">
    <property type="entry name" value="PiNMT-like"/>
</dbReference>
<evidence type="ECO:0000259" key="6">
    <source>
        <dbReference type="Pfam" id="PF13847"/>
    </source>
</evidence>
<evidence type="ECO:0000313" key="8">
    <source>
        <dbReference type="EMBL" id="CAD8956453.1"/>
    </source>
</evidence>
<reference evidence="8" key="1">
    <citation type="submission" date="2021-01" db="EMBL/GenBank/DDBJ databases">
        <authorList>
            <person name="Corre E."/>
            <person name="Pelletier E."/>
            <person name="Niang G."/>
            <person name="Scheremetjew M."/>
            <person name="Finn R."/>
            <person name="Kale V."/>
            <person name="Holt S."/>
            <person name="Cochrane G."/>
            <person name="Meng A."/>
            <person name="Brown T."/>
            <person name="Cohen L."/>
        </authorList>
    </citation>
    <scope>NUCLEOTIDE SEQUENCE</scope>
    <source>
        <strain evidence="8">CCMP644</strain>
    </source>
</reference>
<dbReference type="GO" id="GO:0008757">
    <property type="term" value="F:S-adenosylmethionine-dependent methyltransferase activity"/>
    <property type="evidence" value="ECO:0007669"/>
    <property type="project" value="InterPro"/>
</dbReference>
<dbReference type="EMBL" id="HBFX01018145">
    <property type="protein sequence ID" value="CAD8956455.1"/>
    <property type="molecule type" value="Transcribed_RNA"/>
</dbReference>
<evidence type="ECO:0000256" key="1">
    <source>
        <dbReference type="ARBA" id="ARBA00022603"/>
    </source>
</evidence>
<feature type="region of interest" description="SAM motif II" evidence="4">
    <location>
        <begin position="249"/>
        <end position="257"/>
    </location>
</feature>
<proteinExistence type="inferred from homology"/>
<evidence type="ECO:0000313" key="10">
    <source>
        <dbReference type="EMBL" id="CAD8956455.1"/>
    </source>
</evidence>
<sequence length="408" mass="45506">MRLAILGLASAGLADAFTPSLHAPSLPTARSHASLGLSTAPSALKIRPTGRSARSSAVPMQMGLSARHAGALAAVVPRTLASQNPVTVAAGLAAVLVGVLYVLLKIPSRAYKDGEGTVGKEYDAWTEEGLLEYYWGEHIHLGYYDEDDRKAVMNPLKSSKVFKDTKYKFIEEMYKWSGADKPAKVLDVGCGIGGTSRYLANKLGDDSTVTGITLSPKQVERATALAKERDLNNVDFRVMDALKMEFEDNTFDLVWACESGEHMPDKRKYIEEMSRVLKPGGTLVVATWCQKEGDITPSEQKDLNFLYEEWAHPYFVSYEEYGRLMKGTGKMEQVREENWVKETITAWRHSIWVGVWDPWIVIWKGLTTRAGPMLWWKTIREIVTLNRMHKAFESGLMTYGMITAKKTA</sequence>
<keyword evidence="5" id="KW-0732">Signal</keyword>
<keyword evidence="1 4" id="KW-0489">Methyltransferase</keyword>
<dbReference type="CDD" id="cd02440">
    <property type="entry name" value="AdoMet_MTases"/>
    <property type="match status" value="1"/>
</dbReference>
<feature type="region of interest" description="SAM motif III" evidence="4">
    <location>
        <begin position="276"/>
        <end position="285"/>
    </location>
</feature>
<dbReference type="SUPFAM" id="SSF53335">
    <property type="entry name" value="S-adenosyl-L-methionine-dependent methyltransferases"/>
    <property type="match status" value="1"/>
</dbReference>
<feature type="chain" id="PRO_5035585340" description="Methyltransferase domain-containing protein" evidence="5">
    <location>
        <begin position="17"/>
        <end position="408"/>
    </location>
</feature>